<evidence type="ECO:0000313" key="1">
    <source>
        <dbReference type="EMBL" id="KAK2112497.1"/>
    </source>
</evidence>
<gene>
    <name evidence="1" type="ORF">P7K49_012244</name>
</gene>
<evidence type="ECO:0000313" key="2">
    <source>
        <dbReference type="Proteomes" id="UP001266305"/>
    </source>
</evidence>
<comment type="caution">
    <text evidence="1">The sequence shown here is derived from an EMBL/GenBank/DDBJ whole genome shotgun (WGS) entry which is preliminary data.</text>
</comment>
<organism evidence="1 2">
    <name type="scientific">Saguinus oedipus</name>
    <name type="common">Cotton-top tamarin</name>
    <name type="synonym">Oedipomidas oedipus</name>
    <dbReference type="NCBI Taxonomy" id="9490"/>
    <lineage>
        <taxon>Eukaryota</taxon>
        <taxon>Metazoa</taxon>
        <taxon>Chordata</taxon>
        <taxon>Craniata</taxon>
        <taxon>Vertebrata</taxon>
        <taxon>Euteleostomi</taxon>
        <taxon>Mammalia</taxon>
        <taxon>Eutheria</taxon>
        <taxon>Euarchontoglires</taxon>
        <taxon>Primates</taxon>
        <taxon>Haplorrhini</taxon>
        <taxon>Platyrrhini</taxon>
        <taxon>Cebidae</taxon>
        <taxon>Callitrichinae</taxon>
        <taxon>Saguinus</taxon>
    </lineage>
</organism>
<reference evidence="1 2" key="1">
    <citation type="submission" date="2023-05" db="EMBL/GenBank/DDBJ databases">
        <title>B98-5 Cell Line De Novo Hybrid Assembly: An Optical Mapping Approach.</title>
        <authorList>
            <person name="Kananen K."/>
            <person name="Auerbach J.A."/>
            <person name="Kautto E."/>
            <person name="Blachly J.S."/>
        </authorList>
    </citation>
    <scope>NUCLEOTIDE SEQUENCE [LARGE SCALE GENOMIC DNA]</scope>
    <source>
        <strain evidence="1">B95-8</strain>
        <tissue evidence="1">Cell line</tissue>
    </source>
</reference>
<proteinExistence type="predicted"/>
<dbReference type="EMBL" id="JASSZA010000005">
    <property type="protein sequence ID" value="KAK2112497.1"/>
    <property type="molecule type" value="Genomic_DNA"/>
</dbReference>
<sequence length="112" mass="12223">MARRQVLSLDLFIPVCWRQPLGAILDSVHPHPLLPAVSLPSQPRIQPLSIELVPPAATLAHALSSGLAPTPVAPLLPKTTFTECLPSKDSRAQPQFLTPLARLHTNSWLLYL</sequence>
<dbReference type="Proteomes" id="UP001266305">
    <property type="component" value="Unassembled WGS sequence"/>
</dbReference>
<accession>A0ABQ9VT75</accession>
<name>A0ABQ9VT75_SAGOE</name>
<protein>
    <submittedName>
        <fullName evidence="1">Uncharacterized protein</fullName>
    </submittedName>
</protein>
<keyword evidence="2" id="KW-1185">Reference proteome</keyword>